<keyword evidence="5" id="KW-0552">Olfaction</keyword>
<evidence type="ECO:0000256" key="9">
    <source>
        <dbReference type="ARBA" id="ARBA00023224"/>
    </source>
</evidence>
<name>A0AAW2GGH6_9HYME</name>
<dbReference type="GO" id="GO:0005886">
    <property type="term" value="C:plasma membrane"/>
    <property type="evidence" value="ECO:0007669"/>
    <property type="project" value="UniProtKB-SubCell"/>
</dbReference>
<comment type="caution">
    <text evidence="11">The sequence shown here is derived from an EMBL/GenBank/DDBJ whole genome shotgun (WGS) entry which is preliminary data.</text>
</comment>
<evidence type="ECO:0000256" key="7">
    <source>
        <dbReference type="ARBA" id="ARBA00023136"/>
    </source>
</evidence>
<keyword evidence="8" id="KW-0675">Receptor</keyword>
<dbReference type="Proteomes" id="UP001430953">
    <property type="component" value="Unassembled WGS sequence"/>
</dbReference>
<dbReference type="InterPro" id="IPR004117">
    <property type="entry name" value="7tm6_olfct_rcpt"/>
</dbReference>
<feature type="transmembrane region" description="Helical" evidence="10">
    <location>
        <begin position="120"/>
        <end position="140"/>
    </location>
</feature>
<evidence type="ECO:0000313" key="12">
    <source>
        <dbReference type="Proteomes" id="UP001430953"/>
    </source>
</evidence>
<comment type="subcellular location">
    <subcellularLocation>
        <location evidence="1">Cell membrane</location>
        <topology evidence="1">Multi-pass membrane protein</topology>
    </subcellularLocation>
</comment>
<dbReference type="AlphaFoldDB" id="A0AAW2GGH6"/>
<reference evidence="11 12" key="1">
    <citation type="submission" date="2023-03" db="EMBL/GenBank/DDBJ databases">
        <title>High recombination rates correlate with genetic variation in Cardiocondyla obscurior ants.</title>
        <authorList>
            <person name="Errbii M."/>
        </authorList>
    </citation>
    <scope>NUCLEOTIDE SEQUENCE [LARGE SCALE GENOMIC DNA]</scope>
    <source>
        <strain evidence="11">Alpha-2009</strain>
        <tissue evidence="11">Whole body</tissue>
    </source>
</reference>
<dbReference type="EMBL" id="JADYXP020000004">
    <property type="protein sequence ID" value="KAL0126371.1"/>
    <property type="molecule type" value="Genomic_DNA"/>
</dbReference>
<evidence type="ECO:0000256" key="10">
    <source>
        <dbReference type="SAM" id="Phobius"/>
    </source>
</evidence>
<keyword evidence="2" id="KW-1003">Cell membrane</keyword>
<keyword evidence="3" id="KW-0716">Sensory transduction</keyword>
<evidence type="ECO:0000256" key="1">
    <source>
        <dbReference type="ARBA" id="ARBA00004651"/>
    </source>
</evidence>
<evidence type="ECO:0000256" key="8">
    <source>
        <dbReference type="ARBA" id="ARBA00023170"/>
    </source>
</evidence>
<accession>A0AAW2GGH6</accession>
<feature type="transmembrane region" description="Helical" evidence="10">
    <location>
        <begin position="87"/>
        <end position="108"/>
    </location>
</feature>
<evidence type="ECO:0000256" key="6">
    <source>
        <dbReference type="ARBA" id="ARBA00022989"/>
    </source>
</evidence>
<dbReference type="GO" id="GO:0004984">
    <property type="term" value="F:olfactory receptor activity"/>
    <property type="evidence" value="ECO:0007669"/>
    <property type="project" value="InterPro"/>
</dbReference>
<sequence>MLHEVLGILISGTTGIATETFSLSYSLHAFAMFKITSYRMKHMLSMDVSQIPIAKSYIIFRNKISAAVDIHRRAIYFSDVLKASLGLSYLFMVIASIGSATVSLFRLFRILTIHQEKLESIKLICYTFFLLLFLFIGNFVGQEFINRDEHVHRMICNTKWYNAPLKIQKFILFLMRKTTKSYRVDAAGLFSPCLESLATAMSLMLSFLTILCSI</sequence>
<evidence type="ECO:0000256" key="2">
    <source>
        <dbReference type="ARBA" id="ARBA00022475"/>
    </source>
</evidence>
<dbReference type="GO" id="GO:0007165">
    <property type="term" value="P:signal transduction"/>
    <property type="evidence" value="ECO:0007669"/>
    <property type="project" value="UniProtKB-KW"/>
</dbReference>
<keyword evidence="7 10" id="KW-0472">Membrane</keyword>
<dbReference type="PANTHER" id="PTHR21137">
    <property type="entry name" value="ODORANT RECEPTOR"/>
    <property type="match status" value="1"/>
</dbReference>
<gene>
    <name evidence="11" type="ORF">PUN28_005041</name>
</gene>
<keyword evidence="6 10" id="KW-1133">Transmembrane helix</keyword>
<dbReference type="PANTHER" id="PTHR21137:SF35">
    <property type="entry name" value="ODORANT RECEPTOR 19A-RELATED"/>
    <property type="match status" value="1"/>
</dbReference>
<feature type="transmembrane region" description="Helical" evidence="10">
    <location>
        <begin position="189"/>
        <end position="212"/>
    </location>
</feature>
<proteinExistence type="predicted"/>
<protein>
    <submittedName>
        <fullName evidence="11">Uncharacterized protein</fullName>
    </submittedName>
</protein>
<keyword evidence="12" id="KW-1185">Reference proteome</keyword>
<organism evidence="11 12">
    <name type="scientific">Cardiocondyla obscurior</name>
    <dbReference type="NCBI Taxonomy" id="286306"/>
    <lineage>
        <taxon>Eukaryota</taxon>
        <taxon>Metazoa</taxon>
        <taxon>Ecdysozoa</taxon>
        <taxon>Arthropoda</taxon>
        <taxon>Hexapoda</taxon>
        <taxon>Insecta</taxon>
        <taxon>Pterygota</taxon>
        <taxon>Neoptera</taxon>
        <taxon>Endopterygota</taxon>
        <taxon>Hymenoptera</taxon>
        <taxon>Apocrita</taxon>
        <taxon>Aculeata</taxon>
        <taxon>Formicoidea</taxon>
        <taxon>Formicidae</taxon>
        <taxon>Myrmicinae</taxon>
        <taxon>Cardiocondyla</taxon>
    </lineage>
</organism>
<dbReference type="Pfam" id="PF02949">
    <property type="entry name" value="7tm_6"/>
    <property type="match status" value="1"/>
</dbReference>
<evidence type="ECO:0000313" key="11">
    <source>
        <dbReference type="EMBL" id="KAL0126371.1"/>
    </source>
</evidence>
<evidence type="ECO:0000256" key="5">
    <source>
        <dbReference type="ARBA" id="ARBA00022725"/>
    </source>
</evidence>
<evidence type="ECO:0000256" key="3">
    <source>
        <dbReference type="ARBA" id="ARBA00022606"/>
    </source>
</evidence>
<keyword evidence="4 10" id="KW-0812">Transmembrane</keyword>
<keyword evidence="9" id="KW-0807">Transducer</keyword>
<evidence type="ECO:0000256" key="4">
    <source>
        <dbReference type="ARBA" id="ARBA00022692"/>
    </source>
</evidence>
<dbReference type="GO" id="GO:0005549">
    <property type="term" value="F:odorant binding"/>
    <property type="evidence" value="ECO:0007669"/>
    <property type="project" value="InterPro"/>
</dbReference>